<protein>
    <submittedName>
        <fullName evidence="1">Uncharacterized protein</fullName>
    </submittedName>
</protein>
<name>A0A067KG08_JATCU</name>
<keyword evidence="2" id="KW-1185">Reference proteome</keyword>
<evidence type="ECO:0000313" key="1">
    <source>
        <dbReference type="EMBL" id="KDP30744.1"/>
    </source>
</evidence>
<dbReference type="OrthoDB" id="989112at2759"/>
<accession>A0A067KG08</accession>
<dbReference type="EMBL" id="KK914642">
    <property type="protein sequence ID" value="KDP30744.1"/>
    <property type="molecule type" value="Genomic_DNA"/>
</dbReference>
<organism evidence="1 2">
    <name type="scientific">Jatropha curcas</name>
    <name type="common">Barbados nut</name>
    <dbReference type="NCBI Taxonomy" id="180498"/>
    <lineage>
        <taxon>Eukaryota</taxon>
        <taxon>Viridiplantae</taxon>
        <taxon>Streptophyta</taxon>
        <taxon>Embryophyta</taxon>
        <taxon>Tracheophyta</taxon>
        <taxon>Spermatophyta</taxon>
        <taxon>Magnoliopsida</taxon>
        <taxon>eudicotyledons</taxon>
        <taxon>Gunneridae</taxon>
        <taxon>Pentapetalae</taxon>
        <taxon>rosids</taxon>
        <taxon>fabids</taxon>
        <taxon>Malpighiales</taxon>
        <taxon>Euphorbiaceae</taxon>
        <taxon>Crotonoideae</taxon>
        <taxon>Jatropheae</taxon>
        <taxon>Jatropha</taxon>
    </lineage>
</organism>
<dbReference type="PANTHER" id="PTHR36344">
    <property type="entry name" value="RX N-TERMINAL DOMAIN-CONTAINING PROTEIN"/>
    <property type="match status" value="1"/>
</dbReference>
<sequence length="86" mass="9825">MDRDPPSRLARIPGEIVQLTQEKDALSNLLGLYWEHLPPIDPAEIAQRMNAIRARMRNIEDRRVKALERERDALIVRAAGLGDRGE</sequence>
<dbReference type="PANTHER" id="PTHR36344:SF1">
    <property type="entry name" value="RX N-TERMINAL DOMAIN-CONTAINING PROTEIN"/>
    <property type="match status" value="1"/>
</dbReference>
<proteinExistence type="predicted"/>
<dbReference type="AlphaFoldDB" id="A0A067KG08"/>
<reference evidence="1 2" key="1">
    <citation type="journal article" date="2014" name="PLoS ONE">
        <title>Global Analysis of Gene Expression Profiles in Physic Nut (Jatropha curcas L.) Seedlings Exposed to Salt Stress.</title>
        <authorList>
            <person name="Zhang L."/>
            <person name="Zhang C."/>
            <person name="Wu P."/>
            <person name="Chen Y."/>
            <person name="Li M."/>
            <person name="Jiang H."/>
            <person name="Wu G."/>
        </authorList>
    </citation>
    <scope>NUCLEOTIDE SEQUENCE [LARGE SCALE GENOMIC DNA]</scope>
    <source>
        <strain evidence="2">cv. GZQX0401</strain>
        <tissue evidence="1">Young leaves</tissue>
    </source>
</reference>
<dbReference type="Proteomes" id="UP000027138">
    <property type="component" value="Unassembled WGS sequence"/>
</dbReference>
<evidence type="ECO:0000313" key="2">
    <source>
        <dbReference type="Proteomes" id="UP000027138"/>
    </source>
</evidence>
<gene>
    <name evidence="1" type="ORF">JCGZ_15173</name>
</gene>